<dbReference type="SUPFAM" id="SSF48576">
    <property type="entry name" value="Terpenoid synthases"/>
    <property type="match status" value="1"/>
</dbReference>
<evidence type="ECO:0000313" key="1">
    <source>
        <dbReference type="EMBL" id="CCG08981.1"/>
    </source>
</evidence>
<dbReference type="eggNOG" id="COG1562">
    <property type="taxonomic scope" value="Bacteria"/>
</dbReference>
<dbReference type="OrthoDB" id="9814909at2"/>
<dbReference type="PATRIC" id="fig|1150469.3.peg.2662"/>
<dbReference type="EMBL" id="HE663493">
    <property type="protein sequence ID" value="CCG08981.1"/>
    <property type="molecule type" value="Genomic_DNA"/>
</dbReference>
<dbReference type="InterPro" id="IPR002060">
    <property type="entry name" value="Squ/phyt_synthse"/>
</dbReference>
<dbReference type="Pfam" id="PF00494">
    <property type="entry name" value="SQS_PSY"/>
    <property type="match status" value="1"/>
</dbReference>
<keyword evidence="2" id="KW-1185">Reference proteome</keyword>
<dbReference type="InterPro" id="IPR008949">
    <property type="entry name" value="Isoprenoid_synthase_dom_sf"/>
</dbReference>
<dbReference type="RefSeq" id="WP_014415614.1">
    <property type="nucleotide sequence ID" value="NC_017059.1"/>
</dbReference>
<evidence type="ECO:0000313" key="2">
    <source>
        <dbReference type="Proteomes" id="UP000033220"/>
    </source>
</evidence>
<protein>
    <submittedName>
        <fullName evidence="1">Putative phytoene synthase protein</fullName>
    </submittedName>
</protein>
<dbReference type="KEGG" id="rpm:RSPPHO_02355"/>
<dbReference type="STRING" id="1150469.RSPPHO_02355"/>
<name>H6SLW6_PARPM</name>
<sequence length="235" mass="24632">MPSLALPPLYRLVLEEDPDRFQTALYAPAGHRDALMTLYGLDATVARIAPAVSEPVLGLMRLRWWQEVVAGTTAAAGHPVAEALPALVGRLGHAALAGVLAAHAAALESPPTTPQALEASLEATSGQALALAVRVLNGAGQAEEAARHVGTAWGLLTVARAQERGGEDDLLRDRARHRLAAGRALGQGIPRRCLSPLLLAVLTEASLNRRARGVLDSGRRVHPGRLALALLGGRF</sequence>
<organism evidence="1 2">
    <name type="scientific">Pararhodospirillum photometricum DSM 122</name>
    <dbReference type="NCBI Taxonomy" id="1150469"/>
    <lineage>
        <taxon>Bacteria</taxon>
        <taxon>Pseudomonadati</taxon>
        <taxon>Pseudomonadota</taxon>
        <taxon>Alphaproteobacteria</taxon>
        <taxon>Rhodospirillales</taxon>
        <taxon>Rhodospirillaceae</taxon>
        <taxon>Pararhodospirillum</taxon>
    </lineage>
</organism>
<dbReference type="Proteomes" id="UP000033220">
    <property type="component" value="Chromosome DSM 122"/>
</dbReference>
<accession>H6SLW6</accession>
<reference evidence="1 2" key="1">
    <citation type="submission" date="2012-02" db="EMBL/GenBank/DDBJ databases">
        <title>Shotgun genome sequence of Phaeospirillum photometricum DSM 122.</title>
        <authorList>
            <person name="Duquesne K."/>
            <person name="Sturgis J."/>
        </authorList>
    </citation>
    <scope>NUCLEOTIDE SEQUENCE [LARGE SCALE GENOMIC DNA]</scope>
    <source>
        <strain evidence="2">DSM122</strain>
    </source>
</reference>
<dbReference type="HOGENOM" id="CLU_037269_6_1_5"/>
<gene>
    <name evidence="1" type="ORF">RSPPHO_02355</name>
</gene>
<dbReference type="Gene3D" id="1.10.600.10">
    <property type="entry name" value="Farnesyl Diphosphate Synthase"/>
    <property type="match status" value="1"/>
</dbReference>
<proteinExistence type="predicted"/>
<dbReference type="AlphaFoldDB" id="H6SLW6"/>